<feature type="domain" description="HMA" evidence="2">
    <location>
        <begin position="156"/>
        <end position="219"/>
    </location>
</feature>
<dbReference type="PANTHER" id="PTHR46413">
    <property type="entry name" value="HEAVY METAL-ASSOCIATED ISOPRENYLATED PLANT PROTEIN 6"/>
    <property type="match status" value="1"/>
</dbReference>
<dbReference type="Pfam" id="PF00403">
    <property type="entry name" value="HMA"/>
    <property type="match status" value="2"/>
</dbReference>
<feature type="region of interest" description="Disordered" evidence="1">
    <location>
        <begin position="1"/>
        <end position="57"/>
    </location>
</feature>
<sequence>MAKKKNKNKSNQNPNPNQNQKANEAEAKSEAVVTEKEVAAEEKKDNGGGEKKNKDSNSLTSVYKIDIHCEGCATKIKRCVRDFQGVEDVKAEMALNKLTVVGKVDPMKLRDKLSQKTKKNVELVSPLPPKKDNKAAADDNKPEKKAEDKKPKEAPVTTAVLKLSLHCQGCIGKINRLVLRTKGVQEMTLDKEKELVIVKGTMDAKALAESLKDRLKRDVEVVPPKKEKEGGGGDGDKKDGGGGGGGGKKKGGGDGGKEQGGGGGGNVMMENRLEVLGHPGFGYYDNGYGYGSGFVNGYGHANGSEYGYGHGYGGPMGGHGYGGPMGGPVGVPVGGPVGVPVGGHLQHAPNMFSDENPNACSIM</sequence>
<evidence type="ECO:0000259" key="2">
    <source>
        <dbReference type="PROSITE" id="PS50846"/>
    </source>
</evidence>
<organism evidence="3 4">
    <name type="scientific">Quercus rubra</name>
    <name type="common">Northern red oak</name>
    <name type="synonym">Quercus borealis</name>
    <dbReference type="NCBI Taxonomy" id="3512"/>
    <lineage>
        <taxon>Eukaryota</taxon>
        <taxon>Viridiplantae</taxon>
        <taxon>Streptophyta</taxon>
        <taxon>Embryophyta</taxon>
        <taxon>Tracheophyta</taxon>
        <taxon>Spermatophyta</taxon>
        <taxon>Magnoliopsida</taxon>
        <taxon>eudicotyledons</taxon>
        <taxon>Gunneridae</taxon>
        <taxon>Pentapetalae</taxon>
        <taxon>rosids</taxon>
        <taxon>fabids</taxon>
        <taxon>Fagales</taxon>
        <taxon>Fagaceae</taxon>
        <taxon>Quercus</taxon>
    </lineage>
</organism>
<feature type="compositionally biased region" description="Basic and acidic residues" evidence="1">
    <location>
        <begin position="23"/>
        <end position="55"/>
    </location>
</feature>
<feature type="compositionally biased region" description="Basic and acidic residues" evidence="1">
    <location>
        <begin position="129"/>
        <end position="153"/>
    </location>
</feature>
<proteinExistence type="predicted"/>
<feature type="region of interest" description="Disordered" evidence="1">
    <location>
        <begin position="218"/>
        <end position="267"/>
    </location>
</feature>
<comment type="caution">
    <text evidence="3">The sequence shown here is derived from an EMBL/GenBank/DDBJ whole genome shotgun (WGS) entry which is preliminary data.</text>
</comment>
<evidence type="ECO:0000256" key="1">
    <source>
        <dbReference type="SAM" id="MobiDB-lite"/>
    </source>
</evidence>
<dbReference type="SUPFAM" id="SSF55008">
    <property type="entry name" value="HMA, heavy metal-associated domain"/>
    <property type="match status" value="2"/>
</dbReference>
<dbReference type="PANTHER" id="PTHR46413:SF2">
    <property type="entry name" value="HEAVY METAL-ASSOCIATED ISOPRENYLATED PLANT PROTEIN 3"/>
    <property type="match status" value="1"/>
</dbReference>
<reference evidence="3 4" key="1">
    <citation type="journal article" date="2023" name="G3 (Bethesda)">
        <title>A haplotype-resolved chromosome-scale genome for Quercus rubra L. provides insights into the genetics of adaptive traits for red oak species.</title>
        <authorList>
            <person name="Kapoor B."/>
            <person name="Jenkins J."/>
            <person name="Schmutz J."/>
            <person name="Zhebentyayeva T."/>
            <person name="Kuelheim C."/>
            <person name="Coggeshall M."/>
            <person name="Heim C."/>
            <person name="Lasky J.R."/>
            <person name="Leites L."/>
            <person name="Islam-Faridi N."/>
            <person name="Romero-Severson J."/>
            <person name="DeLeo V.L."/>
            <person name="Lucas S.M."/>
            <person name="Lazic D."/>
            <person name="Gailing O."/>
            <person name="Carlson J."/>
            <person name="Staton M."/>
        </authorList>
    </citation>
    <scope>NUCLEOTIDE SEQUENCE [LARGE SCALE GENOMIC DNA]</scope>
    <source>
        <strain evidence="3">Pseudo-F2</strain>
    </source>
</reference>
<dbReference type="InterPro" id="IPR006121">
    <property type="entry name" value="HMA_dom"/>
</dbReference>
<evidence type="ECO:0000313" key="4">
    <source>
        <dbReference type="Proteomes" id="UP001324115"/>
    </source>
</evidence>
<feature type="domain" description="HMA" evidence="2">
    <location>
        <begin position="58"/>
        <end position="121"/>
    </location>
</feature>
<feature type="compositionally biased region" description="Basic and acidic residues" evidence="1">
    <location>
        <begin position="218"/>
        <end position="240"/>
    </location>
</feature>
<dbReference type="InterPro" id="IPR036163">
    <property type="entry name" value="HMA_dom_sf"/>
</dbReference>
<protein>
    <recommendedName>
        <fullName evidence="2">HMA domain-containing protein</fullName>
    </recommendedName>
</protein>
<dbReference type="CDD" id="cd00371">
    <property type="entry name" value="HMA"/>
    <property type="match status" value="2"/>
</dbReference>
<dbReference type="EMBL" id="JAXUIC010000001">
    <property type="protein sequence ID" value="KAK4607528.1"/>
    <property type="molecule type" value="Genomic_DNA"/>
</dbReference>
<feature type="region of interest" description="Disordered" evidence="1">
    <location>
        <begin position="111"/>
        <end position="155"/>
    </location>
</feature>
<accession>A0AAN7G710</accession>
<dbReference type="AlphaFoldDB" id="A0AAN7G710"/>
<name>A0AAN7G710_QUERU</name>
<feature type="compositionally biased region" description="Low complexity" evidence="1">
    <location>
        <begin position="9"/>
        <end position="22"/>
    </location>
</feature>
<dbReference type="Gene3D" id="3.30.70.100">
    <property type="match status" value="2"/>
</dbReference>
<keyword evidence="4" id="KW-1185">Reference proteome</keyword>
<dbReference type="GO" id="GO:0046872">
    <property type="term" value="F:metal ion binding"/>
    <property type="evidence" value="ECO:0007669"/>
    <property type="project" value="InterPro"/>
</dbReference>
<dbReference type="InterPro" id="IPR044594">
    <property type="entry name" value="HIPP01/3/5/6"/>
</dbReference>
<dbReference type="PROSITE" id="PS50846">
    <property type="entry name" value="HMA_2"/>
    <property type="match status" value="2"/>
</dbReference>
<evidence type="ECO:0000313" key="3">
    <source>
        <dbReference type="EMBL" id="KAK4607528.1"/>
    </source>
</evidence>
<gene>
    <name evidence="3" type="ORF">RGQ29_001393</name>
</gene>
<dbReference type="Proteomes" id="UP001324115">
    <property type="component" value="Unassembled WGS sequence"/>
</dbReference>